<organism evidence="1 2">
    <name type="scientific">Bauhinia variegata</name>
    <name type="common">Purple orchid tree</name>
    <name type="synonym">Phanera variegata</name>
    <dbReference type="NCBI Taxonomy" id="167791"/>
    <lineage>
        <taxon>Eukaryota</taxon>
        <taxon>Viridiplantae</taxon>
        <taxon>Streptophyta</taxon>
        <taxon>Embryophyta</taxon>
        <taxon>Tracheophyta</taxon>
        <taxon>Spermatophyta</taxon>
        <taxon>Magnoliopsida</taxon>
        <taxon>eudicotyledons</taxon>
        <taxon>Gunneridae</taxon>
        <taxon>Pentapetalae</taxon>
        <taxon>rosids</taxon>
        <taxon>fabids</taxon>
        <taxon>Fabales</taxon>
        <taxon>Fabaceae</taxon>
        <taxon>Cercidoideae</taxon>
        <taxon>Cercideae</taxon>
        <taxon>Bauhiniinae</taxon>
        <taxon>Bauhinia</taxon>
    </lineage>
</organism>
<keyword evidence="2" id="KW-1185">Reference proteome</keyword>
<evidence type="ECO:0000313" key="2">
    <source>
        <dbReference type="Proteomes" id="UP000828941"/>
    </source>
</evidence>
<name>A0ACB9P8U6_BAUVA</name>
<comment type="caution">
    <text evidence="1">The sequence shown here is derived from an EMBL/GenBank/DDBJ whole genome shotgun (WGS) entry which is preliminary data.</text>
</comment>
<accession>A0ACB9P8U6</accession>
<dbReference type="Proteomes" id="UP000828941">
    <property type="component" value="Chromosome 5"/>
</dbReference>
<protein>
    <submittedName>
        <fullName evidence="1">Uncharacterized protein</fullName>
    </submittedName>
</protein>
<reference evidence="1 2" key="1">
    <citation type="journal article" date="2022" name="DNA Res.">
        <title>Chromosomal-level genome assembly of the orchid tree Bauhinia variegata (Leguminosae; Cercidoideae) supports the allotetraploid origin hypothesis of Bauhinia.</title>
        <authorList>
            <person name="Zhong Y."/>
            <person name="Chen Y."/>
            <person name="Zheng D."/>
            <person name="Pang J."/>
            <person name="Liu Y."/>
            <person name="Luo S."/>
            <person name="Meng S."/>
            <person name="Qian L."/>
            <person name="Wei D."/>
            <person name="Dai S."/>
            <person name="Zhou R."/>
        </authorList>
    </citation>
    <scope>NUCLEOTIDE SEQUENCE [LARGE SCALE GENOMIC DNA]</scope>
    <source>
        <strain evidence="1">BV-YZ2020</strain>
    </source>
</reference>
<proteinExistence type="predicted"/>
<gene>
    <name evidence="1" type="ORF">L6164_012109</name>
</gene>
<evidence type="ECO:0000313" key="1">
    <source>
        <dbReference type="EMBL" id="KAI4344932.1"/>
    </source>
</evidence>
<dbReference type="EMBL" id="CM039430">
    <property type="protein sequence ID" value="KAI4344932.1"/>
    <property type="molecule type" value="Genomic_DNA"/>
</dbReference>
<sequence>MELKEKTMLKKRNHHGHEEGYLCRSCRCCLHERSTGCHRSITSGSTRPFKRRRHQLPRRWIIDRRLRLVFPCLVPLSSPAIHMPLICYLLY</sequence>